<evidence type="ECO:0000313" key="1">
    <source>
        <dbReference type="EMBL" id="KLY30982.1"/>
    </source>
</evidence>
<evidence type="ECO:0000313" key="5">
    <source>
        <dbReference type="Proteomes" id="UP001175817"/>
    </source>
</evidence>
<dbReference type="RefSeq" id="WP_032751394.1">
    <property type="nucleotide sequence ID" value="NZ_CP089407.1"/>
</dbReference>
<keyword evidence="4" id="KW-1185">Reference proteome</keyword>
<dbReference type="Proteomes" id="UP000036305">
    <property type="component" value="Unassembled WGS sequence"/>
</dbReference>
<name>A0AB35WBV1_9ENTR</name>
<reference evidence="2" key="2">
    <citation type="journal article" date="2023" name="Front. Microbiol.">
        <title>Genomic characterization of carbapenem-resistant Klebsiella oxytoca complex in China: a multi-center study.</title>
        <authorList>
            <person name="Wan W."/>
            <person name="Yang X."/>
            <person name="Yu H."/>
            <person name="Wang M."/>
            <person name="Jia W."/>
            <person name="Huang B."/>
            <person name="Qu F."/>
            <person name="Shan B."/>
            <person name="Tang Y.W."/>
            <person name="Chen L."/>
            <person name="Du H."/>
        </authorList>
    </citation>
    <scope>NUCLEOTIDE SEQUENCE</scope>
    <source>
        <strain evidence="2">HD1688</strain>
    </source>
</reference>
<dbReference type="EMBL" id="JARTTH020000001">
    <property type="protein sequence ID" value="MEC6051277.1"/>
    <property type="molecule type" value="Genomic_DNA"/>
</dbReference>
<protein>
    <submittedName>
        <fullName evidence="3">Uncharacterized protein</fullName>
    </submittedName>
</protein>
<reference evidence="3" key="3">
    <citation type="journal article" date="2023" name="Nat. Commun.">
        <title>Genomic dissection of endemic carbapenem resistance reveals metallo-beta-lactamase dissemination through clonal, plasmid and integron transfer.</title>
        <authorList>
            <person name="Macesic N."/>
            <person name="Hawkey J."/>
            <person name="Vezina B."/>
            <person name="Wisniewski J.A."/>
            <person name="Cottingham H."/>
            <person name="Blakeway L.V."/>
            <person name="Harshegyi T."/>
            <person name="Pragastis K."/>
            <person name="Badoordeen G.Z."/>
            <person name="Dennison A."/>
            <person name="Spelman D.W."/>
            <person name="Jenney A.W.J."/>
            <person name="Peleg A.Y."/>
        </authorList>
    </citation>
    <scope>NUCLEOTIDE SEQUENCE</scope>
    <source>
        <strain evidence="3">CPO078</strain>
    </source>
</reference>
<dbReference type="EMBL" id="LEUS01000021">
    <property type="protein sequence ID" value="KLY30982.1"/>
    <property type="molecule type" value="Genomic_DNA"/>
</dbReference>
<organism evidence="3 5">
    <name type="scientific">Klebsiella michiganensis</name>
    <dbReference type="NCBI Taxonomy" id="1134687"/>
    <lineage>
        <taxon>Bacteria</taxon>
        <taxon>Pseudomonadati</taxon>
        <taxon>Pseudomonadota</taxon>
        <taxon>Gammaproteobacteria</taxon>
        <taxon>Enterobacterales</taxon>
        <taxon>Enterobacteriaceae</taxon>
        <taxon>Klebsiella/Raoultella group</taxon>
        <taxon>Klebsiella</taxon>
    </lineage>
</organism>
<comment type="caution">
    <text evidence="3">The sequence shown here is derived from an EMBL/GenBank/DDBJ whole genome shotgun (WGS) entry which is preliminary data.</text>
</comment>
<accession>A0AB35WBV1</accession>
<dbReference type="Proteomes" id="UP001175817">
    <property type="component" value="Unassembled WGS sequence"/>
</dbReference>
<dbReference type="AlphaFoldDB" id="A0AB35WBV1"/>
<proteinExistence type="predicted"/>
<reference evidence="3" key="5">
    <citation type="submission" date="2024-01" db="EMBL/GenBank/DDBJ databases">
        <authorList>
            <person name="Macesic N."/>
        </authorList>
    </citation>
    <scope>NUCLEOTIDE SEQUENCE</scope>
    <source>
        <strain evidence="3">CPO078</strain>
    </source>
</reference>
<evidence type="ECO:0000313" key="4">
    <source>
        <dbReference type="Proteomes" id="UP000036305"/>
    </source>
</evidence>
<dbReference type="EMBL" id="JAQSKY010000012">
    <property type="protein sequence ID" value="MDS7900329.1"/>
    <property type="molecule type" value="Genomic_DNA"/>
</dbReference>
<gene>
    <name evidence="2" type="ORF">PTQ40_15235</name>
    <name evidence="3" type="ORF">QAB24_012305</name>
    <name evidence="1" type="ORF">SK91_03271</name>
</gene>
<evidence type="ECO:0000313" key="3">
    <source>
        <dbReference type="EMBL" id="MEC6051277.1"/>
    </source>
</evidence>
<sequence>MSIKLIFSTRNLDEPTLQSQFESEMKTRVQLFYPDHDVSVSFHDGDDLYEIIPVENESTESTFRAVIAGFKSDIMFYSLGIA</sequence>
<reference evidence="1 4" key="1">
    <citation type="submission" date="2015-06" db="EMBL/GenBank/DDBJ databases">
        <title>The Genome Sequence of None.</title>
        <authorList>
            <consortium name="The Broad Institute Genomics Platform"/>
            <consortium name="The Broad Institute Genome Sequencing Center for Infectious Disease"/>
            <person name="Earl A.M."/>
            <person name="Onderdonk A.B."/>
            <person name="Kirby J."/>
            <person name="Ferraro M.J."/>
            <person name="Huang S."/>
            <person name="Spencer M."/>
            <person name="Fodor A."/>
            <person name="Hooper D."/>
            <person name="Dekker J."/>
            <person name="O'Brien T."/>
            <person name="Quan V."/>
            <person name="Gombosev A."/>
            <person name="Delaney M."/>
            <person name="DuBois A."/>
            <person name="Ernst C."/>
            <person name="Kim D.S."/>
            <person name="Rossman W."/>
            <person name="Gohs F."/>
            <person name="Petruso H."/>
            <person name="Nozar T."/>
            <person name="Mougeot F."/>
            <person name="Manson-McGuire A."/>
            <person name="Young S."/>
            <person name="Abouelleil A."/>
            <person name="Cao P."/>
            <person name="Chapman S.B."/>
            <person name="Griggs A."/>
            <person name="Priest M."/>
            <person name="Shea T."/>
            <person name="Wortman I."/>
            <person name="Wortman J.R."/>
            <person name="Nusbaum C."/>
            <person name="Birren B."/>
        </authorList>
    </citation>
    <scope>NUCLEOTIDE SEQUENCE [LARGE SCALE GENOMIC DNA]</scope>
    <source>
        <strain evidence="1 4">MGH87</strain>
    </source>
</reference>
<dbReference type="Proteomes" id="UP001249822">
    <property type="component" value="Unassembled WGS sequence"/>
</dbReference>
<evidence type="ECO:0000313" key="2">
    <source>
        <dbReference type="EMBL" id="MDS7900329.1"/>
    </source>
</evidence>
<reference evidence="2" key="4">
    <citation type="submission" date="2023-01" db="EMBL/GenBank/DDBJ databases">
        <authorList>
            <person name="Du H."/>
            <person name="Wan W."/>
        </authorList>
    </citation>
    <scope>NUCLEOTIDE SEQUENCE</scope>
    <source>
        <strain evidence="2">HD1688</strain>
    </source>
</reference>